<protein>
    <submittedName>
        <fullName evidence="2">Uncharacterized protein</fullName>
    </submittedName>
</protein>
<reference evidence="2 3" key="1">
    <citation type="journal article" date="2017" name="Mol. Biol. Evol.">
        <title>The 4-celled Tetrabaena socialis nuclear genome reveals the essential components for genetic control of cell number at the origin of multicellularity in the volvocine lineage.</title>
        <authorList>
            <person name="Featherston J."/>
            <person name="Arakaki Y."/>
            <person name="Hanschen E.R."/>
            <person name="Ferris P.J."/>
            <person name="Michod R.E."/>
            <person name="Olson B.J.S.C."/>
            <person name="Nozaki H."/>
            <person name="Durand P.M."/>
        </authorList>
    </citation>
    <scope>NUCLEOTIDE SEQUENCE [LARGE SCALE GENOMIC DNA]</scope>
    <source>
        <strain evidence="2 3">NIES-571</strain>
    </source>
</reference>
<proteinExistence type="predicted"/>
<accession>A0A2J8AGL7</accession>
<dbReference type="Proteomes" id="UP000236333">
    <property type="component" value="Unassembled WGS sequence"/>
</dbReference>
<evidence type="ECO:0000313" key="2">
    <source>
        <dbReference type="EMBL" id="PNH11646.1"/>
    </source>
</evidence>
<feature type="region of interest" description="Disordered" evidence="1">
    <location>
        <begin position="79"/>
        <end position="102"/>
    </location>
</feature>
<organism evidence="2 3">
    <name type="scientific">Tetrabaena socialis</name>
    <dbReference type="NCBI Taxonomy" id="47790"/>
    <lineage>
        <taxon>Eukaryota</taxon>
        <taxon>Viridiplantae</taxon>
        <taxon>Chlorophyta</taxon>
        <taxon>core chlorophytes</taxon>
        <taxon>Chlorophyceae</taxon>
        <taxon>CS clade</taxon>
        <taxon>Chlamydomonadales</taxon>
        <taxon>Tetrabaenaceae</taxon>
        <taxon>Tetrabaena</taxon>
    </lineage>
</organism>
<evidence type="ECO:0000313" key="3">
    <source>
        <dbReference type="Proteomes" id="UP000236333"/>
    </source>
</evidence>
<name>A0A2J8AGL7_9CHLO</name>
<keyword evidence="3" id="KW-1185">Reference proteome</keyword>
<dbReference type="EMBL" id="PGGS01000025">
    <property type="protein sequence ID" value="PNH11646.1"/>
    <property type="molecule type" value="Genomic_DNA"/>
</dbReference>
<comment type="caution">
    <text evidence="2">The sequence shown here is derived from an EMBL/GenBank/DDBJ whole genome shotgun (WGS) entry which is preliminary data.</text>
</comment>
<evidence type="ECO:0000256" key="1">
    <source>
        <dbReference type="SAM" id="MobiDB-lite"/>
    </source>
</evidence>
<dbReference type="OrthoDB" id="5823761at2759"/>
<sequence length="153" mass="16373">MGPALVQRSGAAAAIQQKGAGVHQKGCAAQVQRPAARRVLRSAVQPVIVLGQLRWLTWGVIGIQYRRVPCTYQPNHQTATIQNPTPGEKPPSWGKLLGAGEGGGVERLPRDHGAKGIGMRAWPTGTAASVRRLLASSASRSARHRHHRPHRAS</sequence>
<gene>
    <name evidence="2" type="ORF">TSOC_001502</name>
</gene>
<dbReference type="AlphaFoldDB" id="A0A2J8AGL7"/>